<reference evidence="1 2" key="1">
    <citation type="submission" date="2018-01" db="EMBL/GenBank/DDBJ databases">
        <title>The complete genome sequence of Chromatium okenii LaCa, a purple sulfur bacterium with a turbulent life.</title>
        <authorList>
            <person name="Luedin S.M."/>
            <person name="Liechti N."/>
            <person name="Storelli N."/>
            <person name="Danza F."/>
            <person name="Wittwer M."/>
            <person name="Pothier J.F."/>
            <person name="Tonolla M.A."/>
        </authorList>
    </citation>
    <scope>NUCLEOTIDE SEQUENCE [LARGE SCALE GENOMIC DNA]</scope>
    <source>
        <strain evidence="1 2">LaCa</strain>
    </source>
</reference>
<proteinExistence type="predicted"/>
<accession>A0A2S7XUF1</accession>
<comment type="caution">
    <text evidence="1">The sequence shown here is derived from an EMBL/GenBank/DDBJ whole genome shotgun (WGS) entry which is preliminary data.</text>
</comment>
<dbReference type="Pfam" id="PF11154">
    <property type="entry name" value="DUF2934"/>
    <property type="match status" value="1"/>
</dbReference>
<protein>
    <recommendedName>
        <fullName evidence="3">DUF2934 domain-containing protein</fullName>
    </recommendedName>
</protein>
<dbReference type="AlphaFoldDB" id="A0A2S7XUF1"/>
<sequence length="74" mass="8148">MTTSCIKTPTAEQRHEMIALAAYYLAERRHFAPGSADADWLNAERMIDALIAAQLIGATTTPERVRNALKFSVA</sequence>
<dbReference type="RefSeq" id="WP_105072623.1">
    <property type="nucleotide sequence ID" value="NZ_PPGH01000013.1"/>
</dbReference>
<dbReference type="Proteomes" id="UP000239936">
    <property type="component" value="Unassembled WGS sequence"/>
</dbReference>
<evidence type="ECO:0000313" key="2">
    <source>
        <dbReference type="Proteomes" id="UP000239936"/>
    </source>
</evidence>
<gene>
    <name evidence="1" type="ORF">CXB77_02220</name>
</gene>
<dbReference type="EMBL" id="PPGH01000013">
    <property type="protein sequence ID" value="PQJ97365.1"/>
    <property type="molecule type" value="Genomic_DNA"/>
</dbReference>
<evidence type="ECO:0000313" key="1">
    <source>
        <dbReference type="EMBL" id="PQJ97365.1"/>
    </source>
</evidence>
<dbReference type="OrthoDB" id="8538784at2"/>
<keyword evidence="2" id="KW-1185">Reference proteome</keyword>
<name>A0A2S7XUF1_9GAMM</name>
<evidence type="ECO:0008006" key="3">
    <source>
        <dbReference type="Google" id="ProtNLM"/>
    </source>
</evidence>
<dbReference type="InterPro" id="IPR021327">
    <property type="entry name" value="DUF2934"/>
</dbReference>
<organism evidence="1 2">
    <name type="scientific">Chromatium okenii</name>
    <dbReference type="NCBI Taxonomy" id="61644"/>
    <lineage>
        <taxon>Bacteria</taxon>
        <taxon>Pseudomonadati</taxon>
        <taxon>Pseudomonadota</taxon>
        <taxon>Gammaproteobacteria</taxon>
        <taxon>Chromatiales</taxon>
        <taxon>Chromatiaceae</taxon>
        <taxon>Chromatium</taxon>
    </lineage>
</organism>